<feature type="region of interest" description="Disordered" evidence="4">
    <location>
        <begin position="514"/>
        <end position="533"/>
    </location>
</feature>
<dbReference type="InterPro" id="IPR001452">
    <property type="entry name" value="SH3_domain"/>
</dbReference>
<name>A0A8E0RNX1_9TREM</name>
<dbReference type="Gene3D" id="2.30.30.40">
    <property type="entry name" value="SH3 Domains"/>
    <property type="match status" value="1"/>
</dbReference>
<evidence type="ECO:0000313" key="8">
    <source>
        <dbReference type="Proteomes" id="UP000728185"/>
    </source>
</evidence>
<dbReference type="Proteomes" id="UP000728185">
    <property type="component" value="Unassembled WGS sequence"/>
</dbReference>
<dbReference type="InterPro" id="IPR008144">
    <property type="entry name" value="Guanylate_kin-like_dom"/>
</dbReference>
<dbReference type="AlphaFoldDB" id="A0A8E0RNX1"/>
<comment type="caution">
    <text evidence="7">The sequence shown here is derived from an EMBL/GenBank/DDBJ whole genome shotgun (WGS) entry which is preliminary data.</text>
</comment>
<dbReference type="SMART" id="SM00072">
    <property type="entry name" value="GuKc"/>
    <property type="match status" value="1"/>
</dbReference>
<evidence type="ECO:0000256" key="2">
    <source>
        <dbReference type="ARBA" id="ARBA00022443"/>
    </source>
</evidence>
<dbReference type="Pfam" id="PF07653">
    <property type="entry name" value="SH3_2"/>
    <property type="match status" value="1"/>
</dbReference>
<feature type="domain" description="SH3" evidence="5">
    <location>
        <begin position="371"/>
        <end position="448"/>
    </location>
</feature>
<keyword evidence="8" id="KW-1185">Reference proteome</keyword>
<sequence>MSASSIPDEVVATMDLDPPDLKYYAREVKRRLDQEKESIEENAFLRTSLRKSDRLKAIEDYRRIVKNAEVEKRPELNEAFEGDEGWAYSRSELCELISYLRTKLGDQTGQDSSRPRAPEPDPNASPLDATDADQWTWLLNVLSDPLLQHAFLMHDRVASAYEQCRARMSGCPRHRWPVLPGMACDTLDAVLTHIFTVLQRPVCLDTETRNNLSYLHSLISKPNFKNLLFAMDGLANTWLFDADVDEVEDNPDAMESLDEGQLSASEVPMEPDPTVEYSVVPGCYATLAFDDQGRDSYSEQGVRLKYVILQKGENEFLVSLLHEGDELLSANGVELLGKDLNTVTEILGSLRGKVVLLVAPSTNPYAKAPPGGIIHLRALFTYEPEEDRYLACRELGLPFTKGDLVHVTGRNDPNWWQAYRSDEDVGLSGAVGTLAGLIPSPIYQRQRAILRLQYWIDHGTMDVELEDEPSDTEVVGGGTDSNARTPGTPEKPSGKRFLGMKLSFLDKRSKAASLKTENGTAVPHTPTTTVNADGADGSVVTEDEEDHAPCLVNSALLSSIYAGRLSGHTRPSTQLTEGAMDEWSAAGPIWGQHGYVARSTTRGAGRRHRLGRKSSTKTLGICLPGVRGKKTNHQKYFPSLTPVPDTALQNDEDPVAWLDQEIKHGFLRHPSLWTYEPVAQYLPQPLRRRPLIFVGPAHVGRHQLMQRLIQEDPDRFSPVVIHTTNQQIKKTDTSSVPYICVNEEEFESMRRRGQFIEWGVFNRARYGTSQSTVRKTVEDGKVCCITLRPDSLRSMRATGLMPYVIFISPPERVDDLRRLQKQLGLTVNCSDMELKSCIEISRKMELRYGHWFDNVIIPETMDITLTELLTIATKLEREPSWVPRHWLY</sequence>
<gene>
    <name evidence="7" type="ORF">FBUS_03587</name>
</gene>
<dbReference type="InterPro" id="IPR036028">
    <property type="entry name" value="SH3-like_dom_sf"/>
</dbReference>
<feature type="region of interest" description="Disordered" evidence="4">
    <location>
        <begin position="106"/>
        <end position="127"/>
    </location>
</feature>
<dbReference type="SMART" id="SM00326">
    <property type="entry name" value="SH3"/>
    <property type="match status" value="1"/>
</dbReference>
<dbReference type="InterPro" id="IPR036034">
    <property type="entry name" value="PDZ_sf"/>
</dbReference>
<dbReference type="Gene3D" id="3.40.50.300">
    <property type="entry name" value="P-loop containing nucleotide triphosphate hydrolases"/>
    <property type="match status" value="1"/>
</dbReference>
<dbReference type="InterPro" id="IPR008145">
    <property type="entry name" value="GK/Ca_channel_bsu"/>
</dbReference>
<feature type="domain" description="Guanylate kinase-like" evidence="6">
    <location>
        <begin position="688"/>
        <end position="873"/>
    </location>
</feature>
<evidence type="ECO:0000256" key="4">
    <source>
        <dbReference type="SAM" id="MobiDB-lite"/>
    </source>
</evidence>
<dbReference type="PANTHER" id="PTHR23122">
    <property type="entry name" value="MEMBRANE-ASSOCIATED GUANYLATE KINASE MAGUK"/>
    <property type="match status" value="1"/>
</dbReference>
<protein>
    <submittedName>
        <fullName evidence="7">Cell polarity protein</fullName>
    </submittedName>
</protein>
<dbReference type="InterPro" id="IPR027417">
    <property type="entry name" value="P-loop_NTPase"/>
</dbReference>
<dbReference type="PROSITE" id="PS50002">
    <property type="entry name" value="SH3"/>
    <property type="match status" value="1"/>
</dbReference>
<dbReference type="SUPFAM" id="SSF50044">
    <property type="entry name" value="SH3-domain"/>
    <property type="match status" value="1"/>
</dbReference>
<feature type="compositionally biased region" description="Polar residues" evidence="4">
    <location>
        <begin position="515"/>
        <end position="531"/>
    </location>
</feature>
<evidence type="ECO:0000256" key="1">
    <source>
        <dbReference type="ARBA" id="ARBA00007014"/>
    </source>
</evidence>
<dbReference type="PROSITE" id="PS50052">
    <property type="entry name" value="GUANYLATE_KINASE_2"/>
    <property type="match status" value="1"/>
</dbReference>
<keyword evidence="2 3" id="KW-0728">SH3 domain</keyword>
<evidence type="ECO:0000256" key="3">
    <source>
        <dbReference type="PROSITE-ProRule" id="PRU00192"/>
    </source>
</evidence>
<feature type="region of interest" description="Disordered" evidence="4">
    <location>
        <begin position="467"/>
        <end position="494"/>
    </location>
</feature>
<dbReference type="Pfam" id="PF00625">
    <property type="entry name" value="Guanylate_kin"/>
    <property type="match status" value="1"/>
</dbReference>
<evidence type="ECO:0000259" key="5">
    <source>
        <dbReference type="PROSITE" id="PS50002"/>
    </source>
</evidence>
<organism evidence="7 8">
    <name type="scientific">Fasciolopsis buskii</name>
    <dbReference type="NCBI Taxonomy" id="27845"/>
    <lineage>
        <taxon>Eukaryota</taxon>
        <taxon>Metazoa</taxon>
        <taxon>Spiralia</taxon>
        <taxon>Lophotrochozoa</taxon>
        <taxon>Platyhelminthes</taxon>
        <taxon>Trematoda</taxon>
        <taxon>Digenea</taxon>
        <taxon>Plagiorchiida</taxon>
        <taxon>Echinostomata</taxon>
        <taxon>Echinostomatoidea</taxon>
        <taxon>Fasciolidae</taxon>
        <taxon>Fasciolopsis</taxon>
    </lineage>
</organism>
<dbReference type="SUPFAM" id="SSF52540">
    <property type="entry name" value="P-loop containing nucleoside triphosphate hydrolases"/>
    <property type="match status" value="1"/>
</dbReference>
<dbReference type="EMBL" id="LUCM01011614">
    <property type="protein sequence ID" value="KAA0183710.1"/>
    <property type="molecule type" value="Genomic_DNA"/>
</dbReference>
<evidence type="ECO:0000259" key="6">
    <source>
        <dbReference type="PROSITE" id="PS50052"/>
    </source>
</evidence>
<accession>A0A8E0RNX1</accession>
<dbReference type="InterPro" id="IPR050716">
    <property type="entry name" value="MAGUK"/>
</dbReference>
<dbReference type="OrthoDB" id="43580at2759"/>
<proteinExistence type="inferred from homology"/>
<comment type="similarity">
    <text evidence="1">Belongs to the MAGUK family.</text>
</comment>
<dbReference type="SUPFAM" id="SSF50156">
    <property type="entry name" value="PDZ domain-like"/>
    <property type="match status" value="1"/>
</dbReference>
<reference evidence="7" key="1">
    <citation type="submission" date="2019-05" db="EMBL/GenBank/DDBJ databases">
        <title>Annotation for the trematode Fasciolopsis buski.</title>
        <authorList>
            <person name="Choi Y.-J."/>
        </authorList>
    </citation>
    <scope>NUCLEOTIDE SEQUENCE</scope>
    <source>
        <strain evidence="7">HT</strain>
        <tissue evidence="7">Whole worm</tissue>
    </source>
</reference>
<evidence type="ECO:0000313" key="7">
    <source>
        <dbReference type="EMBL" id="KAA0183710.1"/>
    </source>
</evidence>